<feature type="compositionally biased region" description="Polar residues" evidence="1">
    <location>
        <begin position="28"/>
        <end position="52"/>
    </location>
</feature>
<protein>
    <recommendedName>
        <fullName evidence="5">REJ domain-containing protein</fullName>
    </recommendedName>
</protein>
<evidence type="ECO:0008006" key="5">
    <source>
        <dbReference type="Google" id="ProtNLM"/>
    </source>
</evidence>
<accession>A0A1Y1XVM9</accession>
<dbReference type="InParanoid" id="A0A1Y1XVM9"/>
<dbReference type="AlphaFoldDB" id="A0A1Y1XVM9"/>
<dbReference type="Proteomes" id="UP000193498">
    <property type="component" value="Unassembled WGS sequence"/>
</dbReference>
<keyword evidence="4" id="KW-1185">Reference proteome</keyword>
<feature type="region of interest" description="Disordered" evidence="1">
    <location>
        <begin position="25"/>
        <end position="52"/>
    </location>
</feature>
<organism evidence="3 4">
    <name type="scientific">Basidiobolus meristosporus CBS 931.73</name>
    <dbReference type="NCBI Taxonomy" id="1314790"/>
    <lineage>
        <taxon>Eukaryota</taxon>
        <taxon>Fungi</taxon>
        <taxon>Fungi incertae sedis</taxon>
        <taxon>Zoopagomycota</taxon>
        <taxon>Entomophthoromycotina</taxon>
        <taxon>Basidiobolomycetes</taxon>
        <taxon>Basidiobolales</taxon>
        <taxon>Basidiobolaceae</taxon>
        <taxon>Basidiobolus</taxon>
    </lineage>
</organism>
<feature type="chain" id="PRO_5010991432" description="REJ domain-containing protein" evidence="2">
    <location>
        <begin position="18"/>
        <end position="121"/>
    </location>
</feature>
<proteinExistence type="predicted"/>
<evidence type="ECO:0000256" key="2">
    <source>
        <dbReference type="SAM" id="SignalP"/>
    </source>
</evidence>
<sequence length="121" mass="11885">MLIQQFFALILSTVVMAQVSNEGAIGAGSSTPALPSASQSVPTNAIPSASSSSLVIPTPSFLLTSSPGASASSLSPSSSSGSSAIRSTPTGFSTESNTAVPSAPVSGAQSRYADPNILDPI</sequence>
<gene>
    <name evidence="3" type="ORF">K493DRAFT_305457</name>
</gene>
<evidence type="ECO:0000313" key="3">
    <source>
        <dbReference type="EMBL" id="ORX89807.1"/>
    </source>
</evidence>
<comment type="caution">
    <text evidence="3">The sequence shown here is derived from an EMBL/GenBank/DDBJ whole genome shotgun (WGS) entry which is preliminary data.</text>
</comment>
<dbReference type="EMBL" id="MCFE01000421">
    <property type="protein sequence ID" value="ORX89807.1"/>
    <property type="molecule type" value="Genomic_DNA"/>
</dbReference>
<evidence type="ECO:0000256" key="1">
    <source>
        <dbReference type="SAM" id="MobiDB-lite"/>
    </source>
</evidence>
<feature type="compositionally biased region" description="Low complexity" evidence="1">
    <location>
        <begin position="66"/>
        <end position="90"/>
    </location>
</feature>
<feature type="region of interest" description="Disordered" evidence="1">
    <location>
        <begin position="66"/>
        <end position="121"/>
    </location>
</feature>
<evidence type="ECO:0000313" key="4">
    <source>
        <dbReference type="Proteomes" id="UP000193498"/>
    </source>
</evidence>
<feature type="signal peptide" evidence="2">
    <location>
        <begin position="1"/>
        <end position="17"/>
    </location>
</feature>
<name>A0A1Y1XVM9_9FUNG</name>
<feature type="compositionally biased region" description="Polar residues" evidence="1">
    <location>
        <begin position="91"/>
        <end position="100"/>
    </location>
</feature>
<reference evidence="3 4" key="1">
    <citation type="submission" date="2016-07" db="EMBL/GenBank/DDBJ databases">
        <title>Pervasive Adenine N6-methylation of Active Genes in Fungi.</title>
        <authorList>
            <consortium name="DOE Joint Genome Institute"/>
            <person name="Mondo S.J."/>
            <person name="Dannebaum R.O."/>
            <person name="Kuo R.C."/>
            <person name="Labutti K."/>
            <person name="Haridas S."/>
            <person name="Kuo A."/>
            <person name="Salamov A."/>
            <person name="Ahrendt S.R."/>
            <person name="Lipzen A."/>
            <person name="Sullivan W."/>
            <person name="Andreopoulos W.B."/>
            <person name="Clum A."/>
            <person name="Lindquist E."/>
            <person name="Daum C."/>
            <person name="Ramamoorthy G.K."/>
            <person name="Gryganskyi A."/>
            <person name="Culley D."/>
            <person name="Magnuson J.K."/>
            <person name="James T.Y."/>
            <person name="O'Malley M.A."/>
            <person name="Stajich J.E."/>
            <person name="Spatafora J.W."/>
            <person name="Visel A."/>
            <person name="Grigoriev I.V."/>
        </authorList>
    </citation>
    <scope>NUCLEOTIDE SEQUENCE [LARGE SCALE GENOMIC DNA]</scope>
    <source>
        <strain evidence="3 4">CBS 931.73</strain>
    </source>
</reference>
<keyword evidence="2" id="KW-0732">Signal</keyword>